<dbReference type="GO" id="GO:0016747">
    <property type="term" value="F:acyltransferase activity, transferring groups other than amino-acyl groups"/>
    <property type="evidence" value="ECO:0007669"/>
    <property type="project" value="InterPro"/>
</dbReference>
<accession>A0A175Y1R8</accession>
<evidence type="ECO:0000313" key="3">
    <source>
        <dbReference type="Proteomes" id="UP000078460"/>
    </source>
</evidence>
<organism evidence="2 3">
    <name type="scientific">Sphingomonas melonis TY</name>
    <dbReference type="NCBI Taxonomy" id="621456"/>
    <lineage>
        <taxon>Bacteria</taxon>
        <taxon>Pseudomonadati</taxon>
        <taxon>Pseudomonadota</taxon>
        <taxon>Alphaproteobacteria</taxon>
        <taxon>Sphingomonadales</taxon>
        <taxon>Sphingomonadaceae</taxon>
        <taxon>Sphingomonas</taxon>
    </lineage>
</organism>
<dbReference type="InterPro" id="IPR050879">
    <property type="entry name" value="Acyltransferase_3"/>
</dbReference>
<feature type="domain" description="Acyltransferase 3" evidence="1">
    <location>
        <begin position="7"/>
        <end position="304"/>
    </location>
</feature>
<gene>
    <name evidence="2" type="ORF">AVM11_18685</name>
</gene>
<dbReference type="GO" id="GO:0016020">
    <property type="term" value="C:membrane"/>
    <property type="evidence" value="ECO:0007669"/>
    <property type="project" value="TreeGrafter"/>
</dbReference>
<dbReference type="PANTHER" id="PTHR23028">
    <property type="entry name" value="ACETYLTRANSFERASE"/>
    <property type="match status" value="1"/>
</dbReference>
<dbReference type="Pfam" id="PF01757">
    <property type="entry name" value="Acyl_transf_3"/>
    <property type="match status" value="1"/>
</dbReference>
<dbReference type="InterPro" id="IPR002656">
    <property type="entry name" value="Acyl_transf_3_dom"/>
</dbReference>
<dbReference type="OrthoDB" id="9767863at2"/>
<dbReference type="EMBL" id="LQCK02000032">
    <property type="protein sequence ID" value="KZB94511.1"/>
    <property type="molecule type" value="Genomic_DNA"/>
</dbReference>
<dbReference type="AlphaFoldDB" id="A0A175Y1R8"/>
<name>A0A175Y1R8_9SPHN</name>
<proteinExistence type="predicted"/>
<dbReference type="KEGG" id="smy:BJP26_18505"/>
<evidence type="ECO:0000259" key="1">
    <source>
        <dbReference type="Pfam" id="PF01757"/>
    </source>
</evidence>
<comment type="caution">
    <text evidence="2">The sequence shown here is derived from an EMBL/GenBank/DDBJ whole genome shotgun (WGS) entry which is preliminary data.</text>
</comment>
<dbReference type="STRING" id="621456.BJP26_18505"/>
<sequence length="344" mass="37317">MEEGMLANLQLLRALAAAAVVVFHFGLMPPTKLPFIVGAAGVDLFFVLSGFIIAYSSSHDPRHFLARRLLRILPAYWIATAIAAMFALRMMTWRDVWPWLVQSMFYLPGPQGRPALIFVAWTLVYELTFYGIYWLALRAGPRRAPAAAMAALPMVALVSFPGTSGPWPLFLEFAIGIGIYLVTDKLRARSRLAGGMGVVIAGTGFVLLPVLPHLTGYSPDDYQSLSRVLTWGLPAGCIVLGSVITNRSGFTVRSRATLMLGAASYAVYLLHPIAIGQLLHLPPNLPPLSWVVCAVATVAIIAVAVVFHLCVEAPLLRHLRKLLGDEPPIEQAISAGGVDDRPSR</sequence>
<keyword evidence="3" id="KW-1185">Reference proteome</keyword>
<dbReference type="PANTHER" id="PTHR23028:SF53">
    <property type="entry name" value="ACYL_TRANSF_3 DOMAIN-CONTAINING PROTEIN"/>
    <property type="match status" value="1"/>
</dbReference>
<protein>
    <recommendedName>
        <fullName evidence="1">Acyltransferase 3 domain-containing protein</fullName>
    </recommendedName>
</protein>
<dbReference type="Proteomes" id="UP000078460">
    <property type="component" value="Unassembled WGS sequence"/>
</dbReference>
<dbReference type="GO" id="GO:0000271">
    <property type="term" value="P:polysaccharide biosynthetic process"/>
    <property type="evidence" value="ECO:0007669"/>
    <property type="project" value="TreeGrafter"/>
</dbReference>
<evidence type="ECO:0000313" key="2">
    <source>
        <dbReference type="EMBL" id="KZB94511.1"/>
    </source>
</evidence>
<reference evidence="2" key="1">
    <citation type="submission" date="2016-03" db="EMBL/GenBank/DDBJ databases">
        <title>Sphingomonas melonis TY, whole genome shotgun sequencing.</title>
        <authorList>
            <person name="Wang H."/>
            <person name="Zhu P."/>
        </authorList>
    </citation>
    <scope>NUCLEOTIDE SEQUENCE [LARGE SCALE GENOMIC DNA]</scope>
    <source>
        <strain evidence="2">TY</strain>
    </source>
</reference>